<sequence length="36" mass="4241">MVRRQSIPRSKPRKPPKTDRKRSKLRRFLGCSGFLG</sequence>
<reference evidence="3" key="1">
    <citation type="submission" date="2013-09" db="EMBL/GenBank/DDBJ databases">
        <title>Corchorus olitorius genome sequencing.</title>
        <authorList>
            <person name="Alam M."/>
            <person name="Haque M.S."/>
            <person name="Islam M.S."/>
            <person name="Emdad E.M."/>
            <person name="Islam M.M."/>
            <person name="Ahmed B."/>
            <person name="Halim A."/>
            <person name="Hossen Q.M.M."/>
            <person name="Hossain M.Z."/>
            <person name="Ahmed R."/>
            <person name="Khan M.M."/>
            <person name="Islam R."/>
            <person name="Rashid M.M."/>
            <person name="Khan S.A."/>
            <person name="Rahman M.S."/>
            <person name="Alam M."/>
            <person name="Yahiya A.S."/>
            <person name="Khan M.S."/>
            <person name="Azam M.S."/>
            <person name="Haque T."/>
            <person name="Lashkar M.Z.H."/>
            <person name="Akhand A.I."/>
            <person name="Morshed G."/>
            <person name="Roy S."/>
            <person name="Uddin K.S."/>
            <person name="Rabeya T."/>
            <person name="Hossain A.S."/>
            <person name="Chowdhury A."/>
            <person name="Snigdha A.R."/>
            <person name="Mortoza M.S."/>
            <person name="Matin S.A."/>
            <person name="Hoque S.M.E."/>
            <person name="Islam M.K."/>
            <person name="Roy D.K."/>
            <person name="Haider R."/>
            <person name="Moosa M.M."/>
            <person name="Elias S.M."/>
            <person name="Hasan A.M."/>
            <person name="Jahan S."/>
            <person name="Shafiuddin M."/>
            <person name="Mahmood N."/>
            <person name="Shommy N.S."/>
        </authorList>
    </citation>
    <scope>NUCLEOTIDE SEQUENCE [LARGE SCALE GENOMIC DNA]</scope>
    <source>
        <strain evidence="3">cv. O-4</strain>
    </source>
</reference>
<feature type="compositionally biased region" description="Basic residues" evidence="1">
    <location>
        <begin position="10"/>
        <end position="27"/>
    </location>
</feature>
<evidence type="ECO:0000313" key="2">
    <source>
        <dbReference type="EMBL" id="OMP06393.1"/>
    </source>
</evidence>
<protein>
    <submittedName>
        <fullName evidence="2">Uncharacterized protein</fullName>
    </submittedName>
</protein>
<gene>
    <name evidence="2" type="ORF">COLO4_08153</name>
</gene>
<feature type="region of interest" description="Disordered" evidence="1">
    <location>
        <begin position="1"/>
        <end position="36"/>
    </location>
</feature>
<accession>A0A1R3KH28</accession>
<organism evidence="2 3">
    <name type="scientific">Corchorus olitorius</name>
    <dbReference type="NCBI Taxonomy" id="93759"/>
    <lineage>
        <taxon>Eukaryota</taxon>
        <taxon>Viridiplantae</taxon>
        <taxon>Streptophyta</taxon>
        <taxon>Embryophyta</taxon>
        <taxon>Tracheophyta</taxon>
        <taxon>Spermatophyta</taxon>
        <taxon>Magnoliopsida</taxon>
        <taxon>eudicotyledons</taxon>
        <taxon>Gunneridae</taxon>
        <taxon>Pentapetalae</taxon>
        <taxon>rosids</taxon>
        <taxon>malvids</taxon>
        <taxon>Malvales</taxon>
        <taxon>Malvaceae</taxon>
        <taxon>Grewioideae</taxon>
        <taxon>Apeibeae</taxon>
        <taxon>Corchorus</taxon>
    </lineage>
</organism>
<evidence type="ECO:0000313" key="3">
    <source>
        <dbReference type="Proteomes" id="UP000187203"/>
    </source>
</evidence>
<evidence type="ECO:0000256" key="1">
    <source>
        <dbReference type="SAM" id="MobiDB-lite"/>
    </source>
</evidence>
<comment type="caution">
    <text evidence="2">The sequence shown here is derived from an EMBL/GenBank/DDBJ whole genome shotgun (WGS) entry which is preliminary data.</text>
</comment>
<name>A0A1R3KH28_9ROSI</name>
<dbReference type="AlphaFoldDB" id="A0A1R3KH28"/>
<dbReference type="Proteomes" id="UP000187203">
    <property type="component" value="Unassembled WGS sequence"/>
</dbReference>
<keyword evidence="3" id="KW-1185">Reference proteome</keyword>
<proteinExistence type="predicted"/>
<dbReference type="EMBL" id="AWUE01013624">
    <property type="protein sequence ID" value="OMP06393.1"/>
    <property type="molecule type" value="Genomic_DNA"/>
</dbReference>